<evidence type="ECO:0000256" key="2">
    <source>
        <dbReference type="ARBA" id="ARBA00022692"/>
    </source>
</evidence>
<dbReference type="EMBL" id="CP012332">
    <property type="protein sequence ID" value="AKU89988.1"/>
    <property type="molecule type" value="Genomic_DNA"/>
</dbReference>
<reference evidence="7 8" key="1">
    <citation type="submission" date="2015-08" db="EMBL/GenBank/DDBJ databases">
        <authorList>
            <person name="Babu N.S."/>
            <person name="Beckwith C.J."/>
            <person name="Beseler K.G."/>
            <person name="Brison A."/>
            <person name="Carone J.V."/>
            <person name="Caskin T.P."/>
            <person name="Diamond M."/>
            <person name="Durham M.E."/>
            <person name="Foxe J.M."/>
            <person name="Go M."/>
            <person name="Henderson B.A."/>
            <person name="Jones I.B."/>
            <person name="McGettigan J.A."/>
            <person name="Micheletti S.J."/>
            <person name="Nasrallah M.E."/>
            <person name="Ortiz D."/>
            <person name="Piller C.R."/>
            <person name="Privatt S.R."/>
            <person name="Schneider S.L."/>
            <person name="Sharp S."/>
            <person name="Smith T.C."/>
            <person name="Stanton J.D."/>
            <person name="Ullery H.E."/>
            <person name="Wilson R.J."/>
            <person name="Serrano M.G."/>
            <person name="Buck G."/>
            <person name="Lee V."/>
            <person name="Wang Y."/>
            <person name="Carvalho R."/>
            <person name="Voegtly L."/>
            <person name="Shi R."/>
            <person name="Duckworth R."/>
            <person name="Johnson A."/>
            <person name="Loviza R."/>
            <person name="Walstead R."/>
            <person name="Shah Z."/>
            <person name="Kiflezghi M."/>
            <person name="Wade K."/>
            <person name="Ball S.L."/>
            <person name="Bradley K.W."/>
            <person name="Asai D.J."/>
            <person name="Bowman C.A."/>
            <person name="Russell D.A."/>
            <person name="Pope W.H."/>
            <person name="Jacobs-Sera D."/>
            <person name="Hendrix R.W."/>
            <person name="Hatfull G.F."/>
        </authorList>
    </citation>
    <scope>NUCLEOTIDE SEQUENCE [LARGE SCALE GENOMIC DNA]</scope>
    <source>
        <strain evidence="7 8">DSM 27710</strain>
    </source>
</reference>
<dbReference type="Gene3D" id="3.40.50.410">
    <property type="entry name" value="von Willebrand factor, type A domain"/>
    <property type="match status" value="1"/>
</dbReference>
<keyword evidence="4 5" id="KW-0472">Membrane</keyword>
<dbReference type="InterPro" id="IPR002035">
    <property type="entry name" value="VWF_A"/>
</dbReference>
<keyword evidence="2 5" id="KW-0812">Transmembrane</keyword>
<dbReference type="PANTHER" id="PTHR22550">
    <property type="entry name" value="SPORE GERMINATION PROTEIN"/>
    <property type="match status" value="1"/>
</dbReference>
<proteinExistence type="predicted"/>
<accession>A0A0K1P8Y1</accession>
<dbReference type="Proteomes" id="UP000055590">
    <property type="component" value="Chromosome"/>
</dbReference>
<dbReference type="PROSITE" id="PS50234">
    <property type="entry name" value="VWFA"/>
    <property type="match status" value="1"/>
</dbReference>
<organism evidence="7 8">
    <name type="scientific">Vulgatibacter incomptus</name>
    <dbReference type="NCBI Taxonomy" id="1391653"/>
    <lineage>
        <taxon>Bacteria</taxon>
        <taxon>Pseudomonadati</taxon>
        <taxon>Myxococcota</taxon>
        <taxon>Myxococcia</taxon>
        <taxon>Myxococcales</taxon>
        <taxon>Cystobacterineae</taxon>
        <taxon>Vulgatibacteraceae</taxon>
        <taxon>Vulgatibacter</taxon>
    </lineage>
</organism>
<keyword evidence="3 5" id="KW-1133">Transmembrane helix</keyword>
<dbReference type="KEGG" id="vin:AKJ08_0375"/>
<dbReference type="RefSeq" id="WP_050724496.1">
    <property type="nucleotide sequence ID" value="NZ_CP012332.1"/>
</dbReference>
<feature type="transmembrane region" description="Helical" evidence="5">
    <location>
        <begin position="23"/>
        <end position="41"/>
    </location>
</feature>
<name>A0A0K1P8Y1_9BACT</name>
<sequence length="351" mass="36906">MSIDPIDLHLLGESLRIARPDRAWLVAAVLACALVGAWGIVARRRALRELAGTERLAAKLGGGVSVGRMIAKAALGSLGLLALSLALLRPQLGEKADVAHRRGIDLVVAVDASRSMLARDVLPSRIERAKLELQTLIDRLQGDRVGLVTFAGDAFVQCPLTTDYGAAKLFLRAIDPEAMPSQGTALAEALRTAGSMFRAADRGAASKVVLLLTDGEDHQGEAQAAAEALANDGVRIFALGIGSDQGTPVPILDSRGKIVGYRKDHQGNTVMSKLDDGQLRALAAATKGTYVAAAGADLGMGELVAALHKLERSELDAVSGFQYGEAFSYLALPGFLFLVAGALLRERGRDE</sequence>
<feature type="domain" description="VWFA" evidence="6">
    <location>
        <begin position="105"/>
        <end position="307"/>
    </location>
</feature>
<dbReference type="SUPFAM" id="SSF53300">
    <property type="entry name" value="vWA-like"/>
    <property type="match status" value="1"/>
</dbReference>
<evidence type="ECO:0000256" key="5">
    <source>
        <dbReference type="SAM" id="Phobius"/>
    </source>
</evidence>
<evidence type="ECO:0000259" key="6">
    <source>
        <dbReference type="PROSITE" id="PS50234"/>
    </source>
</evidence>
<evidence type="ECO:0000313" key="8">
    <source>
        <dbReference type="Proteomes" id="UP000055590"/>
    </source>
</evidence>
<dbReference type="SMART" id="SM00327">
    <property type="entry name" value="VWA"/>
    <property type="match status" value="1"/>
</dbReference>
<evidence type="ECO:0000256" key="4">
    <source>
        <dbReference type="ARBA" id="ARBA00023136"/>
    </source>
</evidence>
<dbReference type="AlphaFoldDB" id="A0A0K1P8Y1"/>
<dbReference type="OrthoDB" id="9807628at2"/>
<evidence type="ECO:0000256" key="3">
    <source>
        <dbReference type="ARBA" id="ARBA00022989"/>
    </source>
</evidence>
<gene>
    <name evidence="7" type="ORF">AKJ08_0375</name>
</gene>
<keyword evidence="8" id="KW-1185">Reference proteome</keyword>
<keyword evidence="1" id="KW-1003">Cell membrane</keyword>
<dbReference type="InterPro" id="IPR050768">
    <property type="entry name" value="UPF0353/GerABKA_families"/>
</dbReference>
<evidence type="ECO:0000313" key="7">
    <source>
        <dbReference type="EMBL" id="AKU89988.1"/>
    </source>
</evidence>
<evidence type="ECO:0000256" key="1">
    <source>
        <dbReference type="ARBA" id="ARBA00022475"/>
    </source>
</evidence>
<dbReference type="Pfam" id="PF13519">
    <property type="entry name" value="VWA_2"/>
    <property type="match status" value="1"/>
</dbReference>
<dbReference type="InterPro" id="IPR036465">
    <property type="entry name" value="vWFA_dom_sf"/>
</dbReference>
<dbReference type="PANTHER" id="PTHR22550:SF5">
    <property type="entry name" value="LEUCINE ZIPPER PROTEIN 4"/>
    <property type="match status" value="1"/>
</dbReference>
<dbReference type="STRING" id="1391653.AKJ08_0375"/>
<protein>
    <submittedName>
        <fullName evidence="7">BatB</fullName>
    </submittedName>
</protein>